<dbReference type="VEuPathDB" id="FungiDB:An01g09710"/>
<gene>
    <name evidence="1" type="ORF">An01g09710</name>
</gene>
<reference evidence="1" key="2">
    <citation type="submission" date="2025-08" db="UniProtKB">
        <authorList>
            <consortium name="RefSeq"/>
        </authorList>
    </citation>
    <scope>IDENTIFICATION</scope>
</reference>
<protein>
    <submittedName>
        <fullName evidence="1">Uncharacterized protein</fullName>
    </submittedName>
</protein>
<dbReference type="RefSeq" id="XP_059599719.1">
    <property type="nucleotide sequence ID" value="XM_059750681.1"/>
</dbReference>
<organism evidence="1">
    <name type="scientific">Aspergillus niger</name>
    <dbReference type="NCBI Taxonomy" id="5061"/>
    <lineage>
        <taxon>Eukaryota</taxon>
        <taxon>Fungi</taxon>
        <taxon>Dikarya</taxon>
        <taxon>Ascomycota</taxon>
        <taxon>Pezizomycotina</taxon>
        <taxon>Eurotiomycetes</taxon>
        <taxon>Eurotiomycetidae</taxon>
        <taxon>Eurotiales</taxon>
        <taxon>Aspergillaceae</taxon>
        <taxon>Aspergillus</taxon>
        <taxon>Aspergillus subgen. Circumdati</taxon>
    </lineage>
</organism>
<evidence type="ECO:0000313" key="1">
    <source>
        <dbReference type="RefSeq" id="XP_059599719.1"/>
    </source>
</evidence>
<dbReference type="GeneID" id="84590056"/>
<dbReference type="AlphaFoldDB" id="A0AAJ8DXY1"/>
<reference evidence="1" key="1">
    <citation type="submission" date="2025-02" db="EMBL/GenBank/DDBJ databases">
        <authorList>
            <consortium name="NCBI Genome Project"/>
        </authorList>
    </citation>
    <scope>NUCLEOTIDE SEQUENCE</scope>
</reference>
<proteinExistence type="predicted"/>
<dbReference type="KEGG" id="ang:An01g09710"/>
<sequence length="133" mass="14804">MADCGDKLVWLSGYPAPDFGYMVLMGEWCDYDEGGDAGRLSRLHRVDWASGGNGPASLVSRLALWLASLRCPLAITTVQDASWIPEDRGLVWAQTFVYYRSLLKYHLGIVDRADRFPPAYDVAKPPARVVRKG</sequence>
<accession>A0AAJ8DXY1</accession>
<name>A0AAJ8DXY1_ASPNG</name>